<dbReference type="PANTHER" id="PTHR46599:SF3">
    <property type="entry name" value="PIGGYBAC TRANSPOSABLE ELEMENT-DERIVED PROTEIN 4"/>
    <property type="match status" value="1"/>
</dbReference>
<dbReference type="Pfam" id="PF13843">
    <property type="entry name" value="DDE_Tnp_1_7"/>
    <property type="match status" value="2"/>
</dbReference>
<evidence type="ECO:0000259" key="1">
    <source>
        <dbReference type="Pfam" id="PF13843"/>
    </source>
</evidence>
<gene>
    <name evidence="2" type="ORF">Pfra01_001108000</name>
</gene>
<dbReference type="InterPro" id="IPR029526">
    <property type="entry name" value="PGBD"/>
</dbReference>
<name>A0A9W7CQ65_9STRA</name>
<evidence type="ECO:0000313" key="3">
    <source>
        <dbReference type="Proteomes" id="UP001165121"/>
    </source>
</evidence>
<evidence type="ECO:0000313" key="2">
    <source>
        <dbReference type="EMBL" id="GMF38426.1"/>
    </source>
</evidence>
<reference evidence="2" key="1">
    <citation type="submission" date="2023-04" db="EMBL/GenBank/DDBJ databases">
        <title>Phytophthora fragariaefolia NBRC 109709.</title>
        <authorList>
            <person name="Ichikawa N."/>
            <person name="Sato H."/>
            <person name="Tonouchi N."/>
        </authorList>
    </citation>
    <scope>NUCLEOTIDE SEQUENCE</scope>
    <source>
        <strain evidence="2">NBRC 109709</strain>
    </source>
</reference>
<dbReference type="AlphaFoldDB" id="A0A9W7CQ65"/>
<proteinExistence type="predicted"/>
<sequence>MRADSTSFVRMLNRATNAATARRWATDDLLSNDDACELGENATVDILAAMQELVRLRLHGLQFNETGGCGDMEEDCTAITLEADTPSSPRSFRPLCHLRQPHEGHHNAPRLLHLSSMTAVDVFGMLWSWHDMESIVMNTNKQGGQSFCYVAYCSALVQAVTVLHEAVQCLHGQFFSSIPLFKKLASLRIGACGMVRSNSADYPADMKFRGHKATVKHDCNTLIAKIVKGVMVVYWMDNGPVQMLSTIHKTVGDDWLLNAIDGGHARHQQTQQRFVACLLISSRTWMSFFWLLDTTVVNAYFIYKSLFPESKWSYKEFRMQLAWDLLMGFVINERRNKRARVNNEPLGAATPRVTKHSGDLPASRFIPAVHIAVVVKVRTRCFLCRFKARGSGSAANAPQSAVMCEYCDVPLCLNAKQTTSNDWFAKVESFASQLKQHFETLYIPGSNASVDEMMIRFYTVRMKTKPISEGYNVISLCAKAYWFTFELVSRVVASKVPKGGSLSTTGCIVAHLCSKLPRNMQFMDNYFSSIPLFEHLRSVGIATCGTVQSNSAKYPKEMRFRNDKTKKHDWNTLISMAVGNVLVIFWMDSGPVQILSAIYHVEGGQWLIERERKRPRIISTNGAYVRRQFGASVRKKVCTSSLLMIITTT</sequence>
<feature type="domain" description="PiggyBac transposable element-derived protein" evidence="1">
    <location>
        <begin position="172"/>
        <end position="250"/>
    </location>
</feature>
<accession>A0A9W7CQ65</accession>
<dbReference type="PANTHER" id="PTHR46599">
    <property type="entry name" value="PIGGYBAC TRANSPOSABLE ELEMENT-DERIVED PROTEIN 4"/>
    <property type="match status" value="1"/>
</dbReference>
<organism evidence="2 3">
    <name type="scientific">Phytophthora fragariaefolia</name>
    <dbReference type="NCBI Taxonomy" id="1490495"/>
    <lineage>
        <taxon>Eukaryota</taxon>
        <taxon>Sar</taxon>
        <taxon>Stramenopiles</taxon>
        <taxon>Oomycota</taxon>
        <taxon>Peronosporomycetes</taxon>
        <taxon>Peronosporales</taxon>
        <taxon>Peronosporaceae</taxon>
        <taxon>Phytophthora</taxon>
    </lineage>
</organism>
<comment type="caution">
    <text evidence="2">The sequence shown here is derived from an EMBL/GenBank/DDBJ whole genome shotgun (WGS) entry which is preliminary data.</text>
</comment>
<keyword evidence="3" id="KW-1185">Reference proteome</keyword>
<dbReference type="OrthoDB" id="197510at2759"/>
<feature type="domain" description="PiggyBac transposable element-derived protein" evidence="1">
    <location>
        <begin position="413"/>
        <end position="613"/>
    </location>
</feature>
<protein>
    <submittedName>
        <fullName evidence="2">Unnamed protein product</fullName>
    </submittedName>
</protein>
<dbReference type="Proteomes" id="UP001165121">
    <property type="component" value="Unassembled WGS sequence"/>
</dbReference>
<dbReference type="EMBL" id="BSXT01001087">
    <property type="protein sequence ID" value="GMF38426.1"/>
    <property type="molecule type" value="Genomic_DNA"/>
</dbReference>